<keyword evidence="5" id="KW-0238">DNA-binding</keyword>
<feature type="binding site" evidence="8">
    <location>
        <position position="130"/>
    </location>
    <ligand>
        <name>Fe cation</name>
        <dbReference type="ChEBI" id="CHEBI:24875"/>
    </ligand>
</feature>
<dbReference type="InterPro" id="IPR036388">
    <property type="entry name" value="WH-like_DNA-bd_sf"/>
</dbReference>
<evidence type="ECO:0000256" key="5">
    <source>
        <dbReference type="ARBA" id="ARBA00023125"/>
    </source>
</evidence>
<feature type="binding site" evidence="7">
    <location>
        <position position="97"/>
    </location>
    <ligand>
        <name>Zn(2+)</name>
        <dbReference type="ChEBI" id="CHEBI:29105"/>
    </ligand>
</feature>
<evidence type="ECO:0000256" key="8">
    <source>
        <dbReference type="PIRSR" id="PIRSR602481-2"/>
    </source>
</evidence>
<keyword evidence="2" id="KW-0678">Repressor</keyword>
<evidence type="ECO:0000313" key="10">
    <source>
        <dbReference type="Proteomes" id="UP000230922"/>
    </source>
</evidence>
<dbReference type="GO" id="GO:1900376">
    <property type="term" value="P:regulation of secondary metabolite biosynthetic process"/>
    <property type="evidence" value="ECO:0007669"/>
    <property type="project" value="TreeGrafter"/>
</dbReference>
<reference evidence="10" key="1">
    <citation type="submission" date="2017-09" db="EMBL/GenBank/DDBJ databases">
        <title>Depth-based differentiation of microbial function through sediment-hosted aquifers and enrichment of novel symbionts in the deep terrestrial subsurface.</title>
        <authorList>
            <person name="Probst A.J."/>
            <person name="Ladd B."/>
            <person name="Jarett J.K."/>
            <person name="Geller-Mcgrath D.E."/>
            <person name="Sieber C.M.K."/>
            <person name="Emerson J.B."/>
            <person name="Anantharaman K."/>
            <person name="Thomas B.C."/>
            <person name="Malmstrom R."/>
            <person name="Stieglmeier M."/>
            <person name="Klingl A."/>
            <person name="Woyke T."/>
            <person name="Ryan C.M."/>
            <person name="Banfield J.F."/>
        </authorList>
    </citation>
    <scope>NUCLEOTIDE SEQUENCE [LARGE SCALE GENOMIC DNA]</scope>
</reference>
<comment type="cofactor">
    <cofactor evidence="7">
        <name>Zn(2+)</name>
        <dbReference type="ChEBI" id="CHEBI:29105"/>
    </cofactor>
    <text evidence="7">Binds 1 zinc ion per subunit.</text>
</comment>
<dbReference type="InterPro" id="IPR036390">
    <property type="entry name" value="WH_DNA-bd_sf"/>
</dbReference>
<dbReference type="GO" id="GO:0008270">
    <property type="term" value="F:zinc ion binding"/>
    <property type="evidence" value="ECO:0007669"/>
    <property type="project" value="TreeGrafter"/>
</dbReference>
<evidence type="ECO:0000256" key="1">
    <source>
        <dbReference type="ARBA" id="ARBA00007957"/>
    </source>
</evidence>
<dbReference type="CDD" id="cd07153">
    <property type="entry name" value="Fur_like"/>
    <property type="match status" value="1"/>
</dbReference>
<evidence type="ECO:0000256" key="2">
    <source>
        <dbReference type="ARBA" id="ARBA00022491"/>
    </source>
</evidence>
<dbReference type="InterPro" id="IPR043135">
    <property type="entry name" value="Fur_C"/>
</dbReference>
<dbReference type="GO" id="GO:0000976">
    <property type="term" value="F:transcription cis-regulatory region binding"/>
    <property type="evidence" value="ECO:0007669"/>
    <property type="project" value="TreeGrafter"/>
</dbReference>
<name>A0A2H0VBM4_9BACT</name>
<keyword evidence="7" id="KW-0479">Metal-binding</keyword>
<feature type="binding site" evidence="7">
    <location>
        <position position="138"/>
    </location>
    <ligand>
        <name>Zn(2+)</name>
        <dbReference type="ChEBI" id="CHEBI:29105"/>
    </ligand>
</feature>
<evidence type="ECO:0000256" key="4">
    <source>
        <dbReference type="ARBA" id="ARBA00023015"/>
    </source>
</evidence>
<evidence type="ECO:0000256" key="3">
    <source>
        <dbReference type="ARBA" id="ARBA00022833"/>
    </source>
</evidence>
<proteinExistence type="inferred from homology"/>
<keyword evidence="8" id="KW-0408">Iron</keyword>
<gene>
    <name evidence="9" type="ORF">COT92_00810</name>
</gene>
<comment type="cofactor">
    <cofactor evidence="8">
        <name>Mn(2+)</name>
        <dbReference type="ChEBI" id="CHEBI:29035"/>
    </cofactor>
    <cofactor evidence="8">
        <name>Fe(2+)</name>
        <dbReference type="ChEBI" id="CHEBI:29033"/>
    </cofactor>
    <text evidence="8">Binds 1 Mn(2+) or Fe(2+) ion per subunit.</text>
</comment>
<dbReference type="GO" id="GO:0045892">
    <property type="term" value="P:negative regulation of DNA-templated transcription"/>
    <property type="evidence" value="ECO:0007669"/>
    <property type="project" value="TreeGrafter"/>
</dbReference>
<dbReference type="EMBL" id="PFAK01000012">
    <property type="protein sequence ID" value="PIR96493.1"/>
    <property type="molecule type" value="Genomic_DNA"/>
</dbReference>
<evidence type="ECO:0008006" key="11">
    <source>
        <dbReference type="Google" id="ProtNLM"/>
    </source>
</evidence>
<dbReference type="SUPFAM" id="SSF46785">
    <property type="entry name" value="Winged helix' DNA-binding domain"/>
    <property type="match status" value="1"/>
</dbReference>
<protein>
    <recommendedName>
        <fullName evidence="11">Transcriptional repressor</fullName>
    </recommendedName>
</protein>
<organism evidence="9 10">
    <name type="scientific">Candidatus Doudnabacteria bacterium CG10_big_fil_rev_8_21_14_0_10_42_18</name>
    <dbReference type="NCBI Taxonomy" id="1974552"/>
    <lineage>
        <taxon>Bacteria</taxon>
        <taxon>Candidatus Doudnaibacteriota</taxon>
    </lineage>
</organism>
<accession>A0A2H0VBM4</accession>
<dbReference type="Proteomes" id="UP000230922">
    <property type="component" value="Unassembled WGS sequence"/>
</dbReference>
<keyword evidence="6" id="KW-0804">Transcription</keyword>
<dbReference type="Gene3D" id="1.10.10.10">
    <property type="entry name" value="Winged helix-like DNA-binding domain superfamily/Winged helix DNA-binding domain"/>
    <property type="match status" value="1"/>
</dbReference>
<feature type="binding site" evidence="8">
    <location>
        <position position="91"/>
    </location>
    <ligand>
        <name>Fe cation</name>
        <dbReference type="ChEBI" id="CHEBI:24875"/>
    </ligand>
</feature>
<comment type="similarity">
    <text evidence="1">Belongs to the Fur family.</text>
</comment>
<dbReference type="PANTHER" id="PTHR33202">
    <property type="entry name" value="ZINC UPTAKE REGULATION PROTEIN"/>
    <property type="match status" value="1"/>
</dbReference>
<dbReference type="AlphaFoldDB" id="A0A2H0VBM4"/>
<sequence length="145" mass="16518">MKICIRHEIQNIAKLRSHKLKVTPIRLELLDILEHAREPVSVKTIKQSLKVSGADIASIYRNLEALKKLGVVLQVQLEKGEGFYELSGRDHHHHVICENCGKVCDVPKFHPKTMEENALKASGFARINRHSLEFFGLCKNCLNKK</sequence>
<evidence type="ECO:0000313" key="9">
    <source>
        <dbReference type="EMBL" id="PIR96493.1"/>
    </source>
</evidence>
<feature type="binding site" evidence="7">
    <location>
        <position position="100"/>
    </location>
    <ligand>
        <name>Zn(2+)</name>
        <dbReference type="ChEBI" id="CHEBI:29105"/>
    </ligand>
</feature>
<dbReference type="Gene3D" id="3.30.1490.190">
    <property type="match status" value="1"/>
</dbReference>
<evidence type="ECO:0000256" key="6">
    <source>
        <dbReference type="ARBA" id="ARBA00023163"/>
    </source>
</evidence>
<evidence type="ECO:0000256" key="7">
    <source>
        <dbReference type="PIRSR" id="PIRSR602481-1"/>
    </source>
</evidence>
<dbReference type="GO" id="GO:0003700">
    <property type="term" value="F:DNA-binding transcription factor activity"/>
    <property type="evidence" value="ECO:0007669"/>
    <property type="project" value="InterPro"/>
</dbReference>
<dbReference type="InterPro" id="IPR002481">
    <property type="entry name" value="FUR"/>
</dbReference>
<dbReference type="PANTHER" id="PTHR33202:SF7">
    <property type="entry name" value="FERRIC UPTAKE REGULATION PROTEIN"/>
    <property type="match status" value="1"/>
</dbReference>
<keyword evidence="3 7" id="KW-0862">Zinc</keyword>
<keyword evidence="4" id="KW-0805">Transcription regulation</keyword>
<comment type="caution">
    <text evidence="9">The sequence shown here is derived from an EMBL/GenBank/DDBJ whole genome shotgun (WGS) entry which is preliminary data.</text>
</comment>
<dbReference type="Pfam" id="PF01475">
    <property type="entry name" value="FUR"/>
    <property type="match status" value="1"/>
</dbReference>
<feature type="binding site" evidence="7">
    <location>
        <position position="141"/>
    </location>
    <ligand>
        <name>Zn(2+)</name>
        <dbReference type="ChEBI" id="CHEBI:29105"/>
    </ligand>
</feature>